<dbReference type="OrthoDB" id="9778554at2"/>
<dbReference type="eggNOG" id="COG1419">
    <property type="taxonomic scope" value="Bacteria"/>
</dbReference>
<dbReference type="GO" id="GO:0003924">
    <property type="term" value="F:GTPase activity"/>
    <property type="evidence" value="ECO:0007669"/>
    <property type="project" value="InterPro"/>
</dbReference>
<dbReference type="InterPro" id="IPR000897">
    <property type="entry name" value="SRP54_GTPase_dom"/>
</dbReference>
<dbReference type="InterPro" id="IPR027417">
    <property type="entry name" value="P-loop_NTPase"/>
</dbReference>
<dbReference type="HOGENOM" id="CLU_009301_11_4_9"/>
<dbReference type="RefSeq" id="WP_049685259.1">
    <property type="nucleotide sequence ID" value="NZ_CP009170.1"/>
</dbReference>
<dbReference type="Proteomes" id="UP000029669">
    <property type="component" value="Chromosome"/>
</dbReference>
<comment type="function">
    <text evidence="12">Necessary for flagellar biosynthesis. May be involved in translocation of the flagellum.</text>
</comment>
<dbReference type="GO" id="GO:0005047">
    <property type="term" value="F:signal recognition particle binding"/>
    <property type="evidence" value="ECO:0007669"/>
    <property type="project" value="TreeGrafter"/>
</dbReference>
<keyword evidence="7" id="KW-1005">Bacterial flagellum biogenesis</keyword>
<dbReference type="SMART" id="SM00962">
    <property type="entry name" value="SRP54"/>
    <property type="match status" value="1"/>
</dbReference>
<name>A0A097ARQ7_THEKI</name>
<comment type="subcellular location">
    <subcellularLocation>
        <location evidence="1">Cell membrane</location>
        <topology evidence="1">Peripheral membrane protein</topology>
        <orientation evidence="1">Cytoplasmic side</orientation>
    </subcellularLocation>
</comment>
<sequence length="341" mass="38486">MKVKKYIANDYQEALRMIKAEMGSNAVILHQNKIKERGIIGLFKKSKVEVVAAVEDYPPVIPKESITKNDINELKNLIKTIAVNKNEAVTETKEKTLVSRLMDYGIEREVSHLLGEGINELDNKGIKILKERIEAFMGPPQKLNTEKSKKILFIGPTGVGKTTTIAKIASNLILNEGKNIMLVTADIFRIAAVDQLKTYGEILGVPVKVVNNIFELHKLQPEFEKYDVVLIDTAGRSHKDEKRINELKTFIKYANCDETYLCLSATTKSDDLKEIIQRYEFAGDYKLIFTKLDETDNYSSILNAIYYSERPISYFTNGQIVPDDIFLAESEPIVTSIAKGN</sequence>
<dbReference type="Gene3D" id="1.20.120.1380">
    <property type="entry name" value="Flagellar FlhF biosynthesis protein, N domain"/>
    <property type="match status" value="1"/>
</dbReference>
<evidence type="ECO:0000256" key="5">
    <source>
        <dbReference type="ARBA" id="ARBA00022475"/>
    </source>
</evidence>
<keyword evidence="4" id="KW-0813">Transport</keyword>
<evidence type="ECO:0000256" key="10">
    <source>
        <dbReference type="ARBA" id="ARBA00023136"/>
    </source>
</evidence>
<dbReference type="SMART" id="SM00382">
    <property type="entry name" value="AAA"/>
    <property type="match status" value="1"/>
</dbReference>
<protein>
    <recommendedName>
        <fullName evidence="3">Flagellar biosynthesis protein FlhF</fullName>
    </recommendedName>
    <alternativeName>
        <fullName evidence="13">Flagella-associated GTP-binding protein</fullName>
    </alternativeName>
</protein>
<organism evidence="16 17">
    <name type="scientific">Thermoanaerobacter kivui</name>
    <name type="common">Acetogenium kivui</name>
    <dbReference type="NCBI Taxonomy" id="2325"/>
    <lineage>
        <taxon>Bacteria</taxon>
        <taxon>Bacillati</taxon>
        <taxon>Bacillota</taxon>
        <taxon>Clostridia</taxon>
        <taxon>Thermoanaerobacterales</taxon>
        <taxon>Thermoanaerobacteraceae</taxon>
        <taxon>Thermoanaerobacter</taxon>
    </lineage>
</organism>
<feature type="domain" description="AAA+ ATPase" evidence="14">
    <location>
        <begin position="147"/>
        <end position="293"/>
    </location>
</feature>
<keyword evidence="11" id="KW-1006">Bacterial flagellum protein export</keyword>
<dbReference type="GO" id="GO:0005886">
    <property type="term" value="C:plasma membrane"/>
    <property type="evidence" value="ECO:0007669"/>
    <property type="project" value="UniProtKB-SubCell"/>
</dbReference>
<evidence type="ECO:0000256" key="3">
    <source>
        <dbReference type="ARBA" id="ARBA00014919"/>
    </source>
</evidence>
<proteinExistence type="inferred from homology"/>
<evidence type="ECO:0000259" key="15">
    <source>
        <dbReference type="SMART" id="SM00962"/>
    </source>
</evidence>
<dbReference type="Gene3D" id="3.40.50.300">
    <property type="entry name" value="P-loop containing nucleotide triphosphate hydrolases"/>
    <property type="match status" value="1"/>
</dbReference>
<keyword evidence="8" id="KW-0653">Protein transport</keyword>
<dbReference type="STRING" id="2325.TKV_c13400"/>
<evidence type="ECO:0000256" key="13">
    <source>
        <dbReference type="ARBA" id="ARBA00030866"/>
    </source>
</evidence>
<evidence type="ECO:0000256" key="9">
    <source>
        <dbReference type="ARBA" id="ARBA00023134"/>
    </source>
</evidence>
<comment type="similarity">
    <text evidence="2">Belongs to the GTP-binding SRP family.</text>
</comment>
<evidence type="ECO:0000256" key="12">
    <source>
        <dbReference type="ARBA" id="ARBA00025337"/>
    </source>
</evidence>
<dbReference type="AlphaFoldDB" id="A0A097ARQ7"/>
<dbReference type="KEGG" id="tki:TKV_c13400"/>
<dbReference type="GO" id="GO:0006614">
    <property type="term" value="P:SRP-dependent cotranslational protein targeting to membrane"/>
    <property type="evidence" value="ECO:0007669"/>
    <property type="project" value="InterPro"/>
</dbReference>
<feature type="domain" description="SRP54-type proteins GTP-binding" evidence="15">
    <location>
        <begin position="148"/>
        <end position="339"/>
    </location>
</feature>
<dbReference type="GO" id="GO:0005525">
    <property type="term" value="F:GTP binding"/>
    <property type="evidence" value="ECO:0007669"/>
    <property type="project" value="UniProtKB-KW"/>
</dbReference>
<evidence type="ECO:0000313" key="17">
    <source>
        <dbReference type="Proteomes" id="UP000029669"/>
    </source>
</evidence>
<evidence type="ECO:0000259" key="14">
    <source>
        <dbReference type="SMART" id="SM00382"/>
    </source>
</evidence>
<evidence type="ECO:0000313" key="16">
    <source>
        <dbReference type="EMBL" id="AIS52511.1"/>
    </source>
</evidence>
<keyword evidence="10" id="KW-0472">Membrane</keyword>
<dbReference type="SUPFAM" id="SSF52540">
    <property type="entry name" value="P-loop containing nucleoside triphosphate hydrolases"/>
    <property type="match status" value="1"/>
</dbReference>
<keyword evidence="16" id="KW-0969">Cilium</keyword>
<evidence type="ECO:0000256" key="8">
    <source>
        <dbReference type="ARBA" id="ARBA00022927"/>
    </source>
</evidence>
<evidence type="ECO:0000256" key="11">
    <source>
        <dbReference type="ARBA" id="ARBA00023225"/>
    </source>
</evidence>
<dbReference type="InterPro" id="IPR047040">
    <property type="entry name" value="FlhF__GTPase_dom"/>
</dbReference>
<keyword evidence="6" id="KW-0547">Nucleotide-binding</keyword>
<dbReference type="GO" id="GO:0015031">
    <property type="term" value="P:protein transport"/>
    <property type="evidence" value="ECO:0007669"/>
    <property type="project" value="UniProtKB-KW"/>
</dbReference>
<dbReference type="EMBL" id="CP009170">
    <property type="protein sequence ID" value="AIS52511.1"/>
    <property type="molecule type" value="Genomic_DNA"/>
</dbReference>
<keyword evidence="5" id="KW-1003">Cell membrane</keyword>
<evidence type="ECO:0000256" key="2">
    <source>
        <dbReference type="ARBA" id="ARBA00008531"/>
    </source>
</evidence>
<evidence type="ECO:0000256" key="4">
    <source>
        <dbReference type="ARBA" id="ARBA00022448"/>
    </source>
</evidence>
<accession>A0A097ARQ7</accession>
<dbReference type="FunFam" id="3.40.50.300:FF:000695">
    <property type="entry name" value="Flagellar biosynthesis regulator FlhF"/>
    <property type="match status" value="1"/>
</dbReference>
<evidence type="ECO:0000256" key="1">
    <source>
        <dbReference type="ARBA" id="ARBA00004413"/>
    </source>
</evidence>
<dbReference type="PANTHER" id="PTHR43134:SF3">
    <property type="entry name" value="FLAGELLAR BIOSYNTHESIS PROTEIN FLHF"/>
    <property type="match status" value="1"/>
</dbReference>
<dbReference type="Pfam" id="PF00448">
    <property type="entry name" value="SRP54"/>
    <property type="match status" value="1"/>
</dbReference>
<keyword evidence="16" id="KW-0282">Flagellum</keyword>
<keyword evidence="17" id="KW-1185">Reference proteome</keyword>
<reference evidence="17" key="1">
    <citation type="journal article" date="2015" name="Genome Announc.">
        <title>Whole-Genome Sequences of 80 Environmental and Clinical Isolates of Burkholderia pseudomallei.</title>
        <authorList>
            <person name="Johnson S.L."/>
            <person name="Baker A.L."/>
            <person name="Chain P.S."/>
            <person name="Currie B.J."/>
            <person name="Daligault H.E."/>
            <person name="Davenport K.W."/>
            <person name="Davis C.B."/>
            <person name="Inglis T.J."/>
            <person name="Kaestli M."/>
            <person name="Koren S."/>
            <person name="Mayo M."/>
            <person name="Merritt A.J."/>
            <person name="Price E.P."/>
            <person name="Sarovich D.S."/>
            <person name="Warner J."/>
            <person name="Rosovitz M.J."/>
        </authorList>
    </citation>
    <scope>NUCLEOTIDE SEQUENCE [LARGE SCALE GENOMIC DNA]</scope>
    <source>
        <strain evidence="17">DSM 2030</strain>
    </source>
</reference>
<dbReference type="GO" id="GO:0044781">
    <property type="term" value="P:bacterial-type flagellum organization"/>
    <property type="evidence" value="ECO:0007669"/>
    <property type="project" value="UniProtKB-KW"/>
</dbReference>
<evidence type="ECO:0000256" key="6">
    <source>
        <dbReference type="ARBA" id="ARBA00022741"/>
    </source>
</evidence>
<keyword evidence="9" id="KW-0342">GTP-binding</keyword>
<dbReference type="CDD" id="cd17873">
    <property type="entry name" value="FlhF"/>
    <property type="match status" value="1"/>
</dbReference>
<dbReference type="PANTHER" id="PTHR43134">
    <property type="entry name" value="SIGNAL RECOGNITION PARTICLE RECEPTOR SUBUNIT ALPHA"/>
    <property type="match status" value="1"/>
</dbReference>
<keyword evidence="16" id="KW-0966">Cell projection</keyword>
<evidence type="ECO:0000256" key="7">
    <source>
        <dbReference type="ARBA" id="ARBA00022795"/>
    </source>
</evidence>
<dbReference type="InterPro" id="IPR003593">
    <property type="entry name" value="AAA+_ATPase"/>
</dbReference>
<gene>
    <name evidence="16" type="primary">flhF</name>
    <name evidence="16" type="ORF">TKV_c13400</name>
</gene>